<evidence type="ECO:0000313" key="2">
    <source>
        <dbReference type="Proteomes" id="UP000326582"/>
    </source>
</evidence>
<evidence type="ECO:0000313" key="1">
    <source>
        <dbReference type="EMBL" id="QFZ26512.1"/>
    </source>
</evidence>
<accession>A0ACD0WHH0</accession>
<gene>
    <name evidence="1" type="ORF">EJF14_20417</name>
</gene>
<sequence>MASWGSCKCAQINRPWYISCRFQSATPYISLHQMTQITPIKGFTNTPVTKALCIFSTLSALSISILSLKPYVVLAVNPYLVEFSQYWRVATFQLAVRNESDYMLIILLFFHFKTLERFFGSRKFLSLVTVFALYNAVLIFLILTVGQLLVIAVYALMKWVVWRSQLEVVYFDTIFNTVSSGPMGILSSLYMCYGHYIPTSYHFKILLRKPNEDNSAEDEGDAPSGTTLTLTDHFQVHAIYTILMLNNGLASFLPCLVGLIIGRLYTQDLLAGSKNWSVPPFVFRVFVNPRKFHSTLFRSLRRVRGYQSVSQVVEDLPQSEASPEVSVQPEEEESEEAIDDINQRNPQERSATPARPLGRQFLDIFRA</sequence>
<organism evidence="1 2">
    <name type="scientific">Clavispora lusitaniae</name>
    <name type="common">Candida lusitaniae</name>
    <dbReference type="NCBI Taxonomy" id="36911"/>
    <lineage>
        <taxon>Eukaryota</taxon>
        <taxon>Fungi</taxon>
        <taxon>Dikarya</taxon>
        <taxon>Ascomycota</taxon>
        <taxon>Saccharomycotina</taxon>
        <taxon>Pichiomycetes</taxon>
        <taxon>Metschnikowiaceae</taxon>
        <taxon>Clavispora</taxon>
    </lineage>
</organism>
<reference evidence="2" key="1">
    <citation type="journal article" date="2019" name="MBio">
        <title>Comparative genomics for the elucidation of multidrug resistance (MDR) in Candida lusitaniae.</title>
        <authorList>
            <person name="Kannan A."/>
            <person name="Asner S.A."/>
            <person name="Trachsel E."/>
            <person name="Kelly S."/>
            <person name="Parker J."/>
            <person name="Sanglard D."/>
        </authorList>
    </citation>
    <scope>NUCLEOTIDE SEQUENCE [LARGE SCALE GENOMIC DNA]</scope>
    <source>
        <strain evidence="2">P1</strain>
    </source>
</reference>
<proteinExistence type="predicted"/>
<protein>
    <submittedName>
        <fullName evidence="1">Uncharacterized membrane protein</fullName>
    </submittedName>
</protein>
<keyword evidence="2" id="KW-1185">Reference proteome</keyword>
<dbReference type="Proteomes" id="UP000326582">
    <property type="component" value="Chromosome 2"/>
</dbReference>
<dbReference type="EMBL" id="CP038485">
    <property type="protein sequence ID" value="QFZ26512.1"/>
    <property type="molecule type" value="Genomic_DNA"/>
</dbReference>
<name>A0ACD0WHH0_CLALS</name>